<proteinExistence type="predicted"/>
<accession>C0GE68</accession>
<dbReference type="AlphaFoldDB" id="C0GE68"/>
<name>C0GE68_DETAL</name>
<keyword evidence="2" id="KW-1185">Reference proteome</keyword>
<protein>
    <submittedName>
        <fullName evidence="1">Uncharacterized protein</fullName>
    </submittedName>
</protein>
<dbReference type="RefSeq" id="WP_008515056.1">
    <property type="nucleotide sequence ID" value="NZ_ACJM01000003.1"/>
</dbReference>
<gene>
    <name evidence="1" type="ORF">DealDRAFT_0777</name>
</gene>
<organism evidence="1 2">
    <name type="scientific">Dethiobacter alkaliphilus AHT 1</name>
    <dbReference type="NCBI Taxonomy" id="555088"/>
    <lineage>
        <taxon>Bacteria</taxon>
        <taxon>Bacillati</taxon>
        <taxon>Bacillota</taxon>
        <taxon>Dethiobacteria</taxon>
        <taxon>Dethiobacterales</taxon>
        <taxon>Dethiobacteraceae</taxon>
        <taxon>Dethiobacter</taxon>
    </lineage>
</organism>
<dbReference type="STRING" id="555088.DealDRAFT_0777"/>
<dbReference type="EMBL" id="ACJM01000003">
    <property type="protein sequence ID" value="EEG78362.1"/>
    <property type="molecule type" value="Genomic_DNA"/>
</dbReference>
<sequence>MSSVNNLYCSECRNDVDFLELNIRGYITNFKARPSCTVTNVTPYEKVGIFCADCFDEGCYVQVGEFLPAHIIEKTIYNEEKRRLQLV</sequence>
<evidence type="ECO:0000313" key="2">
    <source>
        <dbReference type="Proteomes" id="UP000006443"/>
    </source>
</evidence>
<comment type="caution">
    <text evidence="1">The sequence shown here is derived from an EMBL/GenBank/DDBJ whole genome shotgun (WGS) entry which is preliminary data.</text>
</comment>
<dbReference type="Proteomes" id="UP000006443">
    <property type="component" value="Unassembled WGS sequence"/>
</dbReference>
<reference evidence="1 2" key="1">
    <citation type="submission" date="2009-02" db="EMBL/GenBank/DDBJ databases">
        <title>Sequencing of the draft genome and assembly of Dethiobacter alkaliphilus AHT 1.</title>
        <authorList>
            <consortium name="US DOE Joint Genome Institute (JGI-PGF)"/>
            <person name="Lucas S."/>
            <person name="Copeland A."/>
            <person name="Lapidus A."/>
            <person name="Glavina del Rio T."/>
            <person name="Dalin E."/>
            <person name="Tice H."/>
            <person name="Bruce D."/>
            <person name="Goodwin L."/>
            <person name="Pitluck S."/>
            <person name="Larimer F."/>
            <person name="Land M.L."/>
            <person name="Hauser L."/>
            <person name="Muyzer G."/>
        </authorList>
    </citation>
    <scope>NUCLEOTIDE SEQUENCE [LARGE SCALE GENOMIC DNA]</scope>
    <source>
        <strain evidence="1 2">AHT 1</strain>
    </source>
</reference>
<evidence type="ECO:0000313" key="1">
    <source>
        <dbReference type="EMBL" id="EEG78362.1"/>
    </source>
</evidence>